<dbReference type="AlphaFoldDB" id="A0A8T4L1J9"/>
<evidence type="ECO:0000313" key="3">
    <source>
        <dbReference type="Proteomes" id="UP000677687"/>
    </source>
</evidence>
<gene>
    <name evidence="2" type="ORF">J4415_03605</name>
</gene>
<dbReference type="EMBL" id="JAGVWD010000056">
    <property type="protein sequence ID" value="MBS3057685.1"/>
    <property type="molecule type" value="Genomic_DNA"/>
</dbReference>
<keyword evidence="1" id="KW-0812">Transmembrane</keyword>
<sequence>MASSFREALGFLDNIGVYDVVLPFILVFVIVFAILEKTRVFGVYTYPDGKEYPKKNLDSMVAFCIAFFVIASSQLVEAITKISANMVIILMATV</sequence>
<organism evidence="2 3">
    <name type="scientific">Candidatus Iainarchaeum sp</name>
    <dbReference type="NCBI Taxonomy" id="3101447"/>
    <lineage>
        <taxon>Archaea</taxon>
        <taxon>Candidatus Iainarchaeota</taxon>
        <taxon>Candidatus Iainarchaeia</taxon>
        <taxon>Candidatus Iainarchaeales</taxon>
        <taxon>Candidatus Iainarchaeaceae</taxon>
        <taxon>Candidatus Iainarchaeum</taxon>
    </lineage>
</organism>
<keyword evidence="1" id="KW-1133">Transmembrane helix</keyword>
<protein>
    <submittedName>
        <fullName evidence="2">Uncharacterized protein</fullName>
    </submittedName>
</protein>
<reference evidence="2" key="1">
    <citation type="submission" date="2021-03" db="EMBL/GenBank/DDBJ databases">
        <authorList>
            <person name="Jaffe A."/>
        </authorList>
    </citation>
    <scope>NUCLEOTIDE SEQUENCE</scope>
    <source>
        <strain evidence="2">RIFCSPHIGHO2_01_FULL_AR10_44_11</strain>
    </source>
</reference>
<name>A0A8T4L1J9_9ARCH</name>
<evidence type="ECO:0000256" key="1">
    <source>
        <dbReference type="SAM" id="Phobius"/>
    </source>
</evidence>
<feature type="transmembrane region" description="Helical" evidence="1">
    <location>
        <begin position="15"/>
        <end position="35"/>
    </location>
</feature>
<accession>A0A8T4L1J9</accession>
<feature type="non-terminal residue" evidence="2">
    <location>
        <position position="94"/>
    </location>
</feature>
<dbReference type="Proteomes" id="UP000677687">
    <property type="component" value="Unassembled WGS sequence"/>
</dbReference>
<reference evidence="2" key="2">
    <citation type="submission" date="2021-05" db="EMBL/GenBank/DDBJ databases">
        <title>Protein family content uncovers lineage relationships and bacterial pathway maintenance mechanisms in DPANN archaea.</title>
        <authorList>
            <person name="Castelle C.J."/>
            <person name="Meheust R."/>
            <person name="Jaffe A.L."/>
            <person name="Seitz K."/>
            <person name="Gong X."/>
            <person name="Baker B.J."/>
            <person name="Banfield J.F."/>
        </authorList>
    </citation>
    <scope>NUCLEOTIDE SEQUENCE</scope>
    <source>
        <strain evidence="2">RIFCSPHIGHO2_01_FULL_AR10_44_11</strain>
    </source>
</reference>
<keyword evidence="1" id="KW-0472">Membrane</keyword>
<evidence type="ECO:0000313" key="2">
    <source>
        <dbReference type="EMBL" id="MBS3057685.1"/>
    </source>
</evidence>
<comment type="caution">
    <text evidence="2">The sequence shown here is derived from an EMBL/GenBank/DDBJ whole genome shotgun (WGS) entry which is preliminary data.</text>
</comment>
<proteinExistence type="predicted"/>